<dbReference type="Gene3D" id="3.30.420.40">
    <property type="match status" value="2"/>
</dbReference>
<comment type="caution">
    <text evidence="6">The sequence shown here is derived from an EMBL/GenBank/DDBJ whole genome shotgun (WGS) entry which is preliminary data.</text>
</comment>
<proteinExistence type="inferred from homology"/>
<name>A0A7C9IKT1_9RHOB</name>
<comment type="similarity">
    <text evidence="1">Belongs to the FGGY kinase family.</text>
</comment>
<evidence type="ECO:0000313" key="6">
    <source>
        <dbReference type="EMBL" id="MXQ09822.1"/>
    </source>
</evidence>
<keyword evidence="7" id="KW-1185">Reference proteome</keyword>
<keyword evidence="3 6" id="KW-0418">Kinase</keyword>
<dbReference type="InterPro" id="IPR018484">
    <property type="entry name" value="FGGY_N"/>
</dbReference>
<evidence type="ECO:0000256" key="2">
    <source>
        <dbReference type="ARBA" id="ARBA00022679"/>
    </source>
</evidence>
<dbReference type="SUPFAM" id="SSF53067">
    <property type="entry name" value="Actin-like ATPase domain"/>
    <property type="match status" value="2"/>
</dbReference>
<dbReference type="EMBL" id="WUPT01000006">
    <property type="protein sequence ID" value="MXQ09822.1"/>
    <property type="molecule type" value="Genomic_DNA"/>
</dbReference>
<evidence type="ECO:0000313" key="7">
    <source>
        <dbReference type="Proteomes" id="UP000480350"/>
    </source>
</evidence>
<dbReference type="RefSeq" id="WP_160765744.1">
    <property type="nucleotide sequence ID" value="NZ_WUPT01000006.1"/>
</dbReference>
<dbReference type="Pfam" id="PF00370">
    <property type="entry name" value="FGGY_N"/>
    <property type="match status" value="1"/>
</dbReference>
<dbReference type="InterPro" id="IPR000577">
    <property type="entry name" value="Carb_kinase_FGGY"/>
</dbReference>
<feature type="domain" description="Carbohydrate kinase FGGY N-terminal" evidence="4">
    <location>
        <begin position="1"/>
        <end position="242"/>
    </location>
</feature>
<dbReference type="PANTHER" id="PTHR43095:SF3">
    <property type="entry name" value="L-XYLULOSE_3-KETO-L-GULONATE KINASE"/>
    <property type="match status" value="1"/>
</dbReference>
<reference evidence="6 7" key="1">
    <citation type="submission" date="2019-12" db="EMBL/GenBank/DDBJ databases">
        <authorList>
            <person name="Lee S.D."/>
        </authorList>
    </citation>
    <scope>NUCLEOTIDE SEQUENCE [LARGE SCALE GENOMIC DNA]</scope>
    <source>
        <strain evidence="6 7">GH1-50</strain>
    </source>
</reference>
<dbReference type="InterPro" id="IPR050406">
    <property type="entry name" value="FGGY_Carb_Kinase"/>
</dbReference>
<reference evidence="6 7" key="2">
    <citation type="submission" date="2020-03" db="EMBL/GenBank/DDBJ databases">
        <title>Kangsaoukella pontilimi gen. nov., sp. nov., a new member of the family Rhodobacteraceae isolated from a tidal mudflat.</title>
        <authorList>
            <person name="Kim I.S."/>
        </authorList>
    </citation>
    <scope>NUCLEOTIDE SEQUENCE [LARGE SCALE GENOMIC DNA]</scope>
    <source>
        <strain evidence="6 7">GH1-50</strain>
    </source>
</reference>
<evidence type="ECO:0000256" key="3">
    <source>
        <dbReference type="ARBA" id="ARBA00022777"/>
    </source>
</evidence>
<evidence type="ECO:0000256" key="1">
    <source>
        <dbReference type="ARBA" id="ARBA00009156"/>
    </source>
</evidence>
<dbReference type="InterPro" id="IPR018485">
    <property type="entry name" value="FGGY_C"/>
</dbReference>
<dbReference type="GO" id="GO:0016301">
    <property type="term" value="F:kinase activity"/>
    <property type="evidence" value="ECO:0007669"/>
    <property type="project" value="UniProtKB-KW"/>
</dbReference>
<keyword evidence="2" id="KW-0808">Transferase</keyword>
<sequence length="493" mass="52170">MILGIDLGTSMVKAAMFSRDGECIGVASRKSSPTALGGGRIEQDFEEIVTAVSEVVREVCADCEPPEAIGITGQSDGLWLLDETGHGVRPAVSWLDDRGNPYLQRWIDDGTFRAVFRRNANAIFPGSHAPLMAALKDGDPEALMASHTASYLKDGILQRLTGARVTDASDASLPFLDIVKRDYDPEILKMLGLSDLRRLLSPVMPAPGQAFSLNAEGARLTGLPEGIPVHAGPFDLVACAMGAGVRKVGDGLIIIGTTLACEVMVDRVDTQSDPVGMTLCMPEEGRWIRAMPATVGTATLDWVLDLVGATHADVETLLAQSRPGANGVTALPFFSATGERAPFVDVKARGQLCGLNTATTRADLVMGVCESVAYAARHCIEAAGLTGRVLVCGGGANSQTWSQMVADVLQRPLYIAPRPEVGARGAAIAAMNVAGISYDADAWAEPEGVIEPRRETAARYEAGFAQYLDTVEAARGLWNRPAVKEQGLLCPAI</sequence>
<gene>
    <name evidence="6" type="ORF">GQ651_18405</name>
</gene>
<dbReference type="PIRSF" id="PIRSF000538">
    <property type="entry name" value="GlpK"/>
    <property type="match status" value="1"/>
</dbReference>
<dbReference type="InterPro" id="IPR043129">
    <property type="entry name" value="ATPase_NBD"/>
</dbReference>
<dbReference type="GO" id="GO:0005975">
    <property type="term" value="P:carbohydrate metabolic process"/>
    <property type="evidence" value="ECO:0007669"/>
    <property type="project" value="InterPro"/>
</dbReference>
<protein>
    <submittedName>
        <fullName evidence="6">Carbohydrate kinase</fullName>
    </submittedName>
</protein>
<evidence type="ECO:0000259" key="5">
    <source>
        <dbReference type="Pfam" id="PF02782"/>
    </source>
</evidence>
<evidence type="ECO:0000259" key="4">
    <source>
        <dbReference type="Pfam" id="PF00370"/>
    </source>
</evidence>
<accession>A0A7C9IKT1</accession>
<organism evidence="6 7">
    <name type="scientific">Kangsaoukella pontilimi</name>
    <dbReference type="NCBI Taxonomy" id="2691042"/>
    <lineage>
        <taxon>Bacteria</taxon>
        <taxon>Pseudomonadati</taxon>
        <taxon>Pseudomonadota</taxon>
        <taxon>Alphaproteobacteria</taxon>
        <taxon>Rhodobacterales</taxon>
        <taxon>Paracoccaceae</taxon>
        <taxon>Kangsaoukella</taxon>
    </lineage>
</organism>
<dbReference type="PANTHER" id="PTHR43095">
    <property type="entry name" value="SUGAR KINASE"/>
    <property type="match status" value="1"/>
</dbReference>
<feature type="domain" description="Carbohydrate kinase FGGY C-terminal" evidence="5">
    <location>
        <begin position="285"/>
        <end position="431"/>
    </location>
</feature>
<dbReference type="Pfam" id="PF02782">
    <property type="entry name" value="FGGY_C"/>
    <property type="match status" value="1"/>
</dbReference>
<dbReference type="Proteomes" id="UP000480350">
    <property type="component" value="Unassembled WGS sequence"/>
</dbReference>
<dbReference type="AlphaFoldDB" id="A0A7C9IKT1"/>